<protein>
    <recommendedName>
        <fullName evidence="3">TraD/TraG TraM recognition site domain-containing protein</fullName>
    </recommendedName>
</protein>
<dbReference type="AlphaFoldDB" id="A0A2H0QU45"/>
<comment type="caution">
    <text evidence="1">The sequence shown here is derived from an EMBL/GenBank/DDBJ whole genome shotgun (WGS) entry which is preliminary data.</text>
</comment>
<evidence type="ECO:0000313" key="1">
    <source>
        <dbReference type="EMBL" id="PIR37800.1"/>
    </source>
</evidence>
<accession>A0A2H0QU45</accession>
<organism evidence="1 2">
    <name type="scientific">Candidatus Zambryskibacteria bacterium CG10_big_fil_rev_8_21_14_0_10_42_12</name>
    <dbReference type="NCBI Taxonomy" id="1975115"/>
    <lineage>
        <taxon>Bacteria</taxon>
        <taxon>Candidatus Zambryskiibacteriota</taxon>
    </lineage>
</organism>
<name>A0A2H0QU45_9BACT</name>
<dbReference type="Proteomes" id="UP000231333">
    <property type="component" value="Unassembled WGS sequence"/>
</dbReference>
<gene>
    <name evidence="1" type="ORF">COV34_02940</name>
</gene>
<dbReference type="EMBL" id="PCXL01000014">
    <property type="protein sequence ID" value="PIR37800.1"/>
    <property type="molecule type" value="Genomic_DNA"/>
</dbReference>
<proteinExistence type="predicted"/>
<reference evidence="1 2" key="1">
    <citation type="submission" date="2017-09" db="EMBL/GenBank/DDBJ databases">
        <title>Depth-based differentiation of microbial function through sediment-hosted aquifers and enrichment of novel symbionts in the deep terrestrial subsurface.</title>
        <authorList>
            <person name="Probst A.J."/>
            <person name="Ladd B."/>
            <person name="Jarett J.K."/>
            <person name="Geller-Mcgrath D.E."/>
            <person name="Sieber C.M."/>
            <person name="Emerson J.B."/>
            <person name="Anantharaman K."/>
            <person name="Thomas B.C."/>
            <person name="Malmstrom R."/>
            <person name="Stieglmeier M."/>
            <person name="Klingl A."/>
            <person name="Woyke T."/>
            <person name="Ryan C.M."/>
            <person name="Banfield J.F."/>
        </authorList>
    </citation>
    <scope>NUCLEOTIDE SEQUENCE [LARGE SCALE GENOMIC DNA]</scope>
    <source>
        <strain evidence="1">CG10_big_fil_rev_8_21_14_0_10_42_12</strain>
    </source>
</reference>
<dbReference type="SUPFAM" id="SSF52540">
    <property type="entry name" value="P-loop containing nucleoside triphosphate hydrolases"/>
    <property type="match status" value="1"/>
</dbReference>
<evidence type="ECO:0008006" key="3">
    <source>
        <dbReference type="Google" id="ProtNLM"/>
    </source>
</evidence>
<evidence type="ECO:0000313" key="2">
    <source>
        <dbReference type="Proteomes" id="UP000231333"/>
    </source>
</evidence>
<dbReference type="InterPro" id="IPR027417">
    <property type="entry name" value="P-loop_NTPase"/>
</dbReference>
<dbReference type="Gene3D" id="3.40.50.300">
    <property type="entry name" value="P-loop containing nucleotide triphosphate hydrolases"/>
    <property type="match status" value="1"/>
</dbReference>
<sequence length="255" mass="29321">LLACWKSGGIYDKAMKKDLGVTIDGLLDRVEELIMDERVKKITCYKNQLDFNEIVSGKVFLVDLSMLEGNLQNFIGSLIVHGVKTTLIGKPMEERRPLALYVDEFQNFITSDFKHILPQCRKFLISICLGHQNHTQIPYDLLGTVIANSTIKIIFRCGDYKEANRMAGSFMNFTKEDFLGLPNYYAICRIVTVDGVKESRIETLPVPKRVREFEEFFKEEDMPQQEEAPVIKDEIGWGWMHCDNKIKDSVEEIPT</sequence>
<dbReference type="CDD" id="cd01127">
    <property type="entry name" value="TrwB_TraG_TraD_VirD4"/>
    <property type="match status" value="1"/>
</dbReference>
<feature type="non-terminal residue" evidence="1">
    <location>
        <position position="1"/>
    </location>
</feature>